<feature type="non-terminal residue" evidence="5">
    <location>
        <position position="181"/>
    </location>
</feature>
<keyword evidence="3" id="KW-0067">ATP-binding</keyword>
<sequence length="181" mass="21228">LTELKNTVTGITTACFEPSIDYIVLKYPRWDLDKFRRVDRHIGTQMKSVGEVMAIGRTFEEVLQKAIRMLDIDMKGIVGNDLEPIDNYNELKNELRHPTDKRIFRVAEAIKKGISINEIYRLSRIDKWFLHKIENIINIERELKRLNLLRSSDKEKEYQLRKAKRFGFSDGQIATIMGLDT</sequence>
<dbReference type="InterPro" id="IPR036897">
    <property type="entry name" value="CarbamoylP_synth_lsu_oligo_sf"/>
</dbReference>
<evidence type="ECO:0000313" key="5">
    <source>
        <dbReference type="EMBL" id="GAH06246.1"/>
    </source>
</evidence>
<dbReference type="Gene3D" id="1.10.1030.10">
    <property type="entry name" value="Carbamoyl-phosphate synthetase, large subunit oligomerisation domain"/>
    <property type="match status" value="1"/>
</dbReference>
<feature type="domain" description="Carbamoyl-phosphate synthetase large subunit oligomerisation" evidence="4">
    <location>
        <begin position="91"/>
        <end position="180"/>
    </location>
</feature>
<comment type="caution">
    <text evidence="5">The sequence shown here is derived from an EMBL/GenBank/DDBJ whole genome shotgun (WGS) entry which is preliminary data.</text>
</comment>
<organism evidence="5">
    <name type="scientific">marine sediment metagenome</name>
    <dbReference type="NCBI Taxonomy" id="412755"/>
    <lineage>
        <taxon>unclassified sequences</taxon>
        <taxon>metagenomes</taxon>
        <taxon>ecological metagenomes</taxon>
    </lineage>
</organism>
<reference evidence="5" key="1">
    <citation type="journal article" date="2014" name="Front. Microbiol.">
        <title>High frequency of phylogenetically diverse reductive dehalogenase-homologous genes in deep subseafloor sedimentary metagenomes.</title>
        <authorList>
            <person name="Kawai M."/>
            <person name="Futagami T."/>
            <person name="Toyoda A."/>
            <person name="Takaki Y."/>
            <person name="Nishi S."/>
            <person name="Hori S."/>
            <person name="Arai W."/>
            <person name="Tsubouchi T."/>
            <person name="Morono Y."/>
            <person name="Uchiyama I."/>
            <person name="Ito T."/>
            <person name="Fujiyama A."/>
            <person name="Inagaki F."/>
            <person name="Takami H."/>
        </authorList>
    </citation>
    <scope>NUCLEOTIDE SEQUENCE</scope>
    <source>
        <strain evidence="5">Expedition CK06-06</strain>
    </source>
</reference>
<keyword evidence="1" id="KW-0436">Ligase</keyword>
<keyword evidence="2" id="KW-0547">Nucleotide-binding</keyword>
<dbReference type="Pfam" id="PF02787">
    <property type="entry name" value="CPSase_L_D3"/>
    <property type="match status" value="1"/>
</dbReference>
<dbReference type="Gene3D" id="3.30.470.20">
    <property type="entry name" value="ATP-grasp fold, B domain"/>
    <property type="match status" value="1"/>
</dbReference>
<dbReference type="InterPro" id="IPR005480">
    <property type="entry name" value="CPSase_lsu_oligo"/>
</dbReference>
<dbReference type="PANTHER" id="PTHR11405:SF53">
    <property type="entry name" value="CARBAMOYL-PHOSPHATE SYNTHASE [AMMONIA], MITOCHONDRIAL"/>
    <property type="match status" value="1"/>
</dbReference>
<evidence type="ECO:0000256" key="2">
    <source>
        <dbReference type="ARBA" id="ARBA00022741"/>
    </source>
</evidence>
<dbReference type="AlphaFoldDB" id="X1CD85"/>
<dbReference type="GO" id="GO:0005737">
    <property type="term" value="C:cytoplasm"/>
    <property type="evidence" value="ECO:0007669"/>
    <property type="project" value="TreeGrafter"/>
</dbReference>
<evidence type="ECO:0000256" key="3">
    <source>
        <dbReference type="ARBA" id="ARBA00022840"/>
    </source>
</evidence>
<gene>
    <name evidence="5" type="ORF">S01H4_60795</name>
</gene>
<dbReference type="EMBL" id="BART01035923">
    <property type="protein sequence ID" value="GAH06246.1"/>
    <property type="molecule type" value="Genomic_DNA"/>
</dbReference>
<evidence type="ECO:0000259" key="4">
    <source>
        <dbReference type="SMART" id="SM01096"/>
    </source>
</evidence>
<dbReference type="SMART" id="SM01096">
    <property type="entry name" value="CPSase_L_D3"/>
    <property type="match status" value="1"/>
</dbReference>
<dbReference type="SUPFAM" id="SSF48108">
    <property type="entry name" value="Carbamoyl phosphate synthetase, large subunit connection domain"/>
    <property type="match status" value="1"/>
</dbReference>
<dbReference type="GO" id="GO:0004088">
    <property type="term" value="F:carbamoyl-phosphate synthase (glutamine-hydrolyzing) activity"/>
    <property type="evidence" value="ECO:0007669"/>
    <property type="project" value="TreeGrafter"/>
</dbReference>
<dbReference type="GO" id="GO:0006541">
    <property type="term" value="P:glutamine metabolic process"/>
    <property type="evidence" value="ECO:0007669"/>
    <property type="project" value="TreeGrafter"/>
</dbReference>
<dbReference type="GO" id="GO:0005524">
    <property type="term" value="F:ATP binding"/>
    <property type="evidence" value="ECO:0007669"/>
    <property type="project" value="UniProtKB-KW"/>
</dbReference>
<accession>X1CD85</accession>
<proteinExistence type="predicted"/>
<name>X1CD85_9ZZZZ</name>
<feature type="non-terminal residue" evidence="5">
    <location>
        <position position="1"/>
    </location>
</feature>
<dbReference type="SUPFAM" id="SSF56059">
    <property type="entry name" value="Glutathione synthetase ATP-binding domain-like"/>
    <property type="match status" value="1"/>
</dbReference>
<protein>
    <recommendedName>
        <fullName evidence="4">Carbamoyl-phosphate synthetase large subunit oligomerisation domain-containing protein</fullName>
    </recommendedName>
</protein>
<dbReference type="PANTHER" id="PTHR11405">
    <property type="entry name" value="CARBAMOYLTRANSFERASE FAMILY MEMBER"/>
    <property type="match status" value="1"/>
</dbReference>
<evidence type="ECO:0000256" key="1">
    <source>
        <dbReference type="ARBA" id="ARBA00022598"/>
    </source>
</evidence>